<gene>
    <name evidence="1" type="ORF">COY20_03095</name>
</gene>
<evidence type="ECO:0000313" key="2">
    <source>
        <dbReference type="Proteomes" id="UP000229336"/>
    </source>
</evidence>
<dbReference type="Proteomes" id="UP000229336">
    <property type="component" value="Unassembled WGS sequence"/>
</dbReference>
<sequence length="63" mass="6984">MINISGHIFKPKNPHPWSLKLTLKGEGSRDATLFYSNVATRILVDAPAFRHIFYSVTGTPGLT</sequence>
<dbReference type="AlphaFoldDB" id="A0A2M7TSL4"/>
<comment type="caution">
    <text evidence="1">The sequence shown here is derived from an EMBL/GenBank/DDBJ whole genome shotgun (WGS) entry which is preliminary data.</text>
</comment>
<evidence type="ECO:0000313" key="1">
    <source>
        <dbReference type="EMBL" id="PIZ58771.1"/>
    </source>
</evidence>
<accession>A0A2M7TSL4</accession>
<protein>
    <submittedName>
        <fullName evidence="1">Uncharacterized protein</fullName>
    </submittedName>
</protein>
<proteinExistence type="predicted"/>
<organism evidence="1 2">
    <name type="scientific">Candidatus Shapirobacteria bacterium CG_4_10_14_0_2_um_filter_40_12</name>
    <dbReference type="NCBI Taxonomy" id="1974871"/>
    <lineage>
        <taxon>Bacteria</taxon>
        <taxon>Candidatus Shapironibacteriota</taxon>
    </lineage>
</organism>
<reference evidence="2" key="1">
    <citation type="submission" date="2017-09" db="EMBL/GenBank/DDBJ databases">
        <title>Depth-based differentiation of microbial function through sediment-hosted aquifers and enrichment of novel symbionts in the deep terrestrial subsurface.</title>
        <authorList>
            <person name="Probst A.J."/>
            <person name="Ladd B."/>
            <person name="Jarett J.K."/>
            <person name="Geller-Mcgrath D.E."/>
            <person name="Sieber C.M.K."/>
            <person name="Emerson J.B."/>
            <person name="Anantharaman K."/>
            <person name="Thomas B.C."/>
            <person name="Malmstrom R."/>
            <person name="Stieglmeier M."/>
            <person name="Klingl A."/>
            <person name="Woyke T."/>
            <person name="Ryan C.M."/>
            <person name="Banfield J.F."/>
        </authorList>
    </citation>
    <scope>NUCLEOTIDE SEQUENCE [LARGE SCALE GENOMIC DNA]</scope>
</reference>
<name>A0A2M7TSL4_9BACT</name>
<dbReference type="EMBL" id="PFNX01000057">
    <property type="protein sequence ID" value="PIZ58771.1"/>
    <property type="molecule type" value="Genomic_DNA"/>
</dbReference>